<dbReference type="AlphaFoldDB" id="A0A940SV48"/>
<dbReference type="Gene3D" id="3.40.1080.10">
    <property type="entry name" value="Glutaconate Coenzyme A-transferase"/>
    <property type="match status" value="1"/>
</dbReference>
<sequence length="218" mass="22999">MTEVTELSKSDIQGRIAKRVAQELADNSLVNLGIGLPTKVVNYIPDNVTVTLQSENGFIGLTTADPDNSDPSIVNAGGQPVGIIPGGAFFDSATSFGIIRGGHVDATVLGALQVDQYGNIANYLIPGKMVPGMGGAMDLLVGAKKVIVAMEHTNKGKFKILNECTLPLTASKVVGMIITEMGVFEVVEKGLAVTEIYEGYTFEEVQKATEVALIDQTK</sequence>
<evidence type="ECO:0000256" key="1">
    <source>
        <dbReference type="ARBA" id="ARBA00007047"/>
    </source>
</evidence>
<keyword evidence="4" id="KW-1185">Reference proteome</keyword>
<name>A0A940SV48_9ENTE</name>
<dbReference type="EMBL" id="JAEEGA010000003">
    <property type="protein sequence ID" value="MBP1040721.1"/>
    <property type="molecule type" value="Genomic_DNA"/>
</dbReference>
<protein>
    <submittedName>
        <fullName evidence="3">3-oxoacid CoA-transferase subunit B</fullName>
    </submittedName>
</protein>
<organism evidence="3 4">
    <name type="scientific">Vagococcus allomyrinae</name>
    <dbReference type="NCBI Taxonomy" id="2794353"/>
    <lineage>
        <taxon>Bacteria</taxon>
        <taxon>Bacillati</taxon>
        <taxon>Bacillota</taxon>
        <taxon>Bacilli</taxon>
        <taxon>Lactobacillales</taxon>
        <taxon>Enterococcaceae</taxon>
        <taxon>Vagococcus</taxon>
    </lineage>
</organism>
<dbReference type="InterPro" id="IPR037171">
    <property type="entry name" value="NagB/RpiA_transferase-like"/>
</dbReference>
<reference evidence="3" key="1">
    <citation type="submission" date="2020-12" db="EMBL/GenBank/DDBJ databases">
        <title>Vagococcus allomyrinae sp. nov. and Enterococcus lavae sp. nov., isolated from the larvae of Allomyrina dichotoma.</title>
        <authorList>
            <person name="Lee S.D."/>
        </authorList>
    </citation>
    <scope>NUCLEOTIDE SEQUENCE</scope>
    <source>
        <strain evidence="3">BWB3-3</strain>
    </source>
</reference>
<dbReference type="Pfam" id="PF01144">
    <property type="entry name" value="CoA_trans"/>
    <property type="match status" value="1"/>
</dbReference>
<dbReference type="SUPFAM" id="SSF100950">
    <property type="entry name" value="NagB/RpiA/CoA transferase-like"/>
    <property type="match status" value="1"/>
</dbReference>
<proteinExistence type="inferred from homology"/>
<dbReference type="PANTHER" id="PTHR13707:SF60">
    <property type="entry name" value="ACETATE COA-TRANSFERASE SUBUNIT ALPHA"/>
    <property type="match status" value="1"/>
</dbReference>
<dbReference type="GO" id="GO:0008410">
    <property type="term" value="F:CoA-transferase activity"/>
    <property type="evidence" value="ECO:0007669"/>
    <property type="project" value="InterPro"/>
</dbReference>
<keyword evidence="2" id="KW-0808">Transferase</keyword>
<dbReference type="RefSeq" id="WP_209526014.1">
    <property type="nucleotide sequence ID" value="NZ_JAEEGA010000003.1"/>
</dbReference>
<dbReference type="InterPro" id="IPR012791">
    <property type="entry name" value="3-oxoacid_CoA-transf_B"/>
</dbReference>
<evidence type="ECO:0000313" key="4">
    <source>
        <dbReference type="Proteomes" id="UP000674938"/>
    </source>
</evidence>
<dbReference type="Proteomes" id="UP000674938">
    <property type="component" value="Unassembled WGS sequence"/>
</dbReference>
<dbReference type="InterPro" id="IPR004165">
    <property type="entry name" value="CoA_trans_fam_I"/>
</dbReference>
<dbReference type="InterPro" id="IPR004164">
    <property type="entry name" value="CoA_transf_AS"/>
</dbReference>
<gene>
    <name evidence="3" type="ORF">I6N95_06870</name>
</gene>
<dbReference type="PROSITE" id="PS01274">
    <property type="entry name" value="COA_TRANSF_2"/>
    <property type="match status" value="1"/>
</dbReference>
<dbReference type="PANTHER" id="PTHR13707">
    <property type="entry name" value="KETOACID-COENZYME A TRANSFERASE"/>
    <property type="match status" value="1"/>
</dbReference>
<accession>A0A940SV48</accession>
<comment type="similarity">
    <text evidence="1">Belongs to the 3-oxoacid CoA-transferase subunit B family.</text>
</comment>
<dbReference type="SMART" id="SM00882">
    <property type="entry name" value="CoA_trans"/>
    <property type="match status" value="1"/>
</dbReference>
<comment type="caution">
    <text evidence="3">The sequence shown here is derived from an EMBL/GenBank/DDBJ whole genome shotgun (WGS) entry which is preliminary data.</text>
</comment>
<evidence type="ECO:0000313" key="3">
    <source>
        <dbReference type="EMBL" id="MBP1040721.1"/>
    </source>
</evidence>
<evidence type="ECO:0000256" key="2">
    <source>
        <dbReference type="ARBA" id="ARBA00022679"/>
    </source>
</evidence>
<dbReference type="NCBIfam" id="TIGR02428">
    <property type="entry name" value="pcaJ_scoB_fam"/>
    <property type="match status" value="1"/>
</dbReference>